<organism evidence="9 10">
    <name type="scientific">Luedemannella flava</name>
    <dbReference type="NCBI Taxonomy" id="349316"/>
    <lineage>
        <taxon>Bacteria</taxon>
        <taxon>Bacillati</taxon>
        <taxon>Actinomycetota</taxon>
        <taxon>Actinomycetes</taxon>
        <taxon>Micromonosporales</taxon>
        <taxon>Micromonosporaceae</taxon>
        <taxon>Luedemannella</taxon>
    </lineage>
</organism>
<keyword evidence="3" id="KW-0813">Transport</keyword>
<evidence type="ECO:0000256" key="2">
    <source>
        <dbReference type="ARBA" id="ARBA00006669"/>
    </source>
</evidence>
<feature type="transmembrane region" description="Helical" evidence="8">
    <location>
        <begin position="166"/>
        <end position="184"/>
    </location>
</feature>
<dbReference type="PANTHER" id="PTHR36122">
    <property type="entry name" value="NICOTINAMIDE RIBOSIDE TRANSPORTER PNUC"/>
    <property type="match status" value="1"/>
</dbReference>
<dbReference type="Pfam" id="PF04973">
    <property type="entry name" value="NMN_transporter"/>
    <property type="match status" value="1"/>
</dbReference>
<keyword evidence="4" id="KW-1003">Cell membrane</keyword>
<comment type="subcellular location">
    <subcellularLocation>
        <location evidence="1">Cell membrane</location>
        <topology evidence="1">Multi-pass membrane protein</topology>
    </subcellularLocation>
</comment>
<feature type="transmembrane region" description="Helical" evidence="8">
    <location>
        <begin position="143"/>
        <end position="160"/>
    </location>
</feature>
<keyword evidence="6 8" id="KW-1133">Transmembrane helix</keyword>
<evidence type="ECO:0000256" key="8">
    <source>
        <dbReference type="SAM" id="Phobius"/>
    </source>
</evidence>
<comment type="caution">
    <text evidence="9">The sequence shown here is derived from an EMBL/GenBank/DDBJ whole genome shotgun (WGS) entry which is preliminary data.</text>
</comment>
<dbReference type="NCBIfam" id="TIGR01528">
    <property type="entry name" value="NMN_trans_PnuC"/>
    <property type="match status" value="1"/>
</dbReference>
<reference evidence="10" key="1">
    <citation type="journal article" date="2019" name="Int. J. Syst. Evol. Microbiol.">
        <title>The Global Catalogue of Microorganisms (GCM) 10K type strain sequencing project: providing services to taxonomists for standard genome sequencing and annotation.</title>
        <authorList>
            <consortium name="The Broad Institute Genomics Platform"/>
            <consortium name="The Broad Institute Genome Sequencing Center for Infectious Disease"/>
            <person name="Wu L."/>
            <person name="Ma J."/>
        </authorList>
    </citation>
    <scope>NUCLEOTIDE SEQUENCE [LARGE SCALE GENOMIC DNA]</scope>
    <source>
        <strain evidence="10">JCM 13250</strain>
    </source>
</reference>
<keyword evidence="5 8" id="KW-0812">Transmembrane</keyword>
<proteinExistence type="inferred from homology"/>
<evidence type="ECO:0000256" key="4">
    <source>
        <dbReference type="ARBA" id="ARBA00022475"/>
    </source>
</evidence>
<keyword evidence="10" id="KW-1185">Reference proteome</keyword>
<dbReference type="PANTHER" id="PTHR36122:SF2">
    <property type="entry name" value="NICOTINAMIDE RIBOSIDE TRANSPORTER PNUC"/>
    <property type="match status" value="1"/>
</dbReference>
<evidence type="ECO:0000256" key="7">
    <source>
        <dbReference type="ARBA" id="ARBA00023136"/>
    </source>
</evidence>
<evidence type="ECO:0000256" key="6">
    <source>
        <dbReference type="ARBA" id="ARBA00022989"/>
    </source>
</evidence>
<dbReference type="Proteomes" id="UP001500218">
    <property type="component" value="Unassembled WGS sequence"/>
</dbReference>
<evidence type="ECO:0000256" key="3">
    <source>
        <dbReference type="ARBA" id="ARBA00022448"/>
    </source>
</evidence>
<feature type="transmembrane region" description="Helical" evidence="8">
    <location>
        <begin position="54"/>
        <end position="72"/>
    </location>
</feature>
<evidence type="ECO:0000313" key="9">
    <source>
        <dbReference type="EMBL" id="GAA1828873.1"/>
    </source>
</evidence>
<feature type="transmembrane region" description="Helical" evidence="8">
    <location>
        <begin position="93"/>
        <end position="111"/>
    </location>
</feature>
<protein>
    <submittedName>
        <fullName evidence="9">Nicotinamide riboside transporter PnuC</fullName>
    </submittedName>
</protein>
<keyword evidence="7 8" id="KW-0472">Membrane</keyword>
<sequence>MMARMSWSEIAGFVAGALSVWLYARQNVWAWPTGIANSAFWLVLFWDTGLYLDASLQVVYIVLGAAGWYWWLRGGRRVGRAELPVSRTRPVEAGILAAVGVAATGVLWWLMVRVDDAAPLPDAATTVISLIAQYMLTRKLLGSWYLWIAVDVAYVALYTYKELYLTAALQPLFIVMCVIGLRGWRASLRAAEAPLTAEPVAVHP</sequence>
<accession>A0ABP4YVC7</accession>
<dbReference type="InterPro" id="IPR006419">
    <property type="entry name" value="NMN_transpt_PnuC"/>
</dbReference>
<evidence type="ECO:0000256" key="1">
    <source>
        <dbReference type="ARBA" id="ARBA00004651"/>
    </source>
</evidence>
<name>A0ABP4YVC7_9ACTN</name>
<dbReference type="EMBL" id="BAAALT010000251">
    <property type="protein sequence ID" value="GAA1828873.1"/>
    <property type="molecule type" value="Genomic_DNA"/>
</dbReference>
<evidence type="ECO:0000256" key="5">
    <source>
        <dbReference type="ARBA" id="ARBA00022692"/>
    </source>
</evidence>
<evidence type="ECO:0000313" key="10">
    <source>
        <dbReference type="Proteomes" id="UP001500218"/>
    </source>
</evidence>
<gene>
    <name evidence="9" type="primary">pnuC</name>
    <name evidence="9" type="ORF">GCM10009682_54770</name>
</gene>
<comment type="similarity">
    <text evidence="2">Belongs to the nicotinamide ribonucleoside (NR) uptake permease (TC 4.B.1) family.</text>
</comment>